<accession>A0A450WQ55</accession>
<organism evidence="2">
    <name type="scientific">Candidatus Kentrum sp. LFY</name>
    <dbReference type="NCBI Taxonomy" id="2126342"/>
    <lineage>
        <taxon>Bacteria</taxon>
        <taxon>Pseudomonadati</taxon>
        <taxon>Pseudomonadota</taxon>
        <taxon>Gammaproteobacteria</taxon>
        <taxon>Candidatus Kentrum</taxon>
    </lineage>
</organism>
<name>A0A450WQ55_9GAMM</name>
<evidence type="ECO:0000256" key="1">
    <source>
        <dbReference type="SAM" id="MobiDB-lite"/>
    </source>
</evidence>
<protein>
    <submittedName>
        <fullName evidence="2">Uncharacterized protein</fullName>
    </submittedName>
</protein>
<dbReference type="AlphaFoldDB" id="A0A450WQ55"/>
<evidence type="ECO:0000313" key="2">
    <source>
        <dbReference type="EMBL" id="VFK19177.1"/>
    </source>
</evidence>
<proteinExistence type="predicted"/>
<gene>
    <name evidence="2" type="ORF">BECKLFY1418C_GA0070996_105417</name>
</gene>
<sequence length="54" mass="6365">MHKISPYGRNDKGVVEMTMVLVPARPDWVSEKQKSRENRWVRQDPPRFSLGAKR</sequence>
<feature type="compositionally biased region" description="Basic and acidic residues" evidence="1">
    <location>
        <begin position="28"/>
        <end position="45"/>
    </location>
</feature>
<dbReference type="EMBL" id="CAADFN010000054">
    <property type="protein sequence ID" value="VFK19177.1"/>
    <property type="molecule type" value="Genomic_DNA"/>
</dbReference>
<reference evidence="2" key="1">
    <citation type="submission" date="2019-02" db="EMBL/GenBank/DDBJ databases">
        <authorList>
            <person name="Gruber-Vodicka R. H."/>
            <person name="Seah K. B. B."/>
        </authorList>
    </citation>
    <scope>NUCLEOTIDE SEQUENCE</scope>
    <source>
        <strain evidence="2">BECK_BY7</strain>
    </source>
</reference>
<feature type="region of interest" description="Disordered" evidence="1">
    <location>
        <begin position="28"/>
        <end position="54"/>
    </location>
</feature>